<dbReference type="EMBL" id="QZCE01000001">
    <property type="protein sequence ID" value="NEZ62046.1"/>
    <property type="molecule type" value="Genomic_DNA"/>
</dbReference>
<evidence type="ECO:0000256" key="1">
    <source>
        <dbReference type="SAM" id="Phobius"/>
    </source>
</evidence>
<sequence length="110" mass="12615">MLFLLLNLTFSQTNKQAILEAVNLLQVQALKVMPVIYLFVFTCAAVLNLVPHTRSEPYLLNIGLASMAIYLLLVFVSVVQIQSQHMLWLQVLTMLVCYWSFLHYAMNPKL</sequence>
<dbReference type="AlphaFoldDB" id="A0A6M0S0Y3"/>
<keyword evidence="1" id="KW-0812">Transmembrane</keyword>
<proteinExistence type="predicted"/>
<comment type="caution">
    <text evidence="2">The sequence shown here is derived from an EMBL/GenBank/DDBJ whole genome shotgun (WGS) entry which is preliminary data.</text>
</comment>
<keyword evidence="1" id="KW-1133">Transmembrane helix</keyword>
<accession>A0A6M0S0Y3</accession>
<reference evidence="2 3" key="1">
    <citation type="journal article" date="2020" name="Microb. Ecol.">
        <title>Ecogenomics of the Marine Benthic Filamentous Cyanobacterium Adonisia.</title>
        <authorList>
            <person name="Walter J.M."/>
            <person name="Coutinho F.H."/>
            <person name="Leomil L."/>
            <person name="Hargreaves P.I."/>
            <person name="Campeao M.E."/>
            <person name="Vieira V.V."/>
            <person name="Silva B.S."/>
            <person name="Fistarol G.O."/>
            <person name="Salomon P.S."/>
            <person name="Sawabe T."/>
            <person name="Mino S."/>
            <person name="Hosokawa M."/>
            <person name="Miyashita H."/>
            <person name="Maruyama F."/>
            <person name="van Verk M.C."/>
            <person name="Dutilh B.E."/>
            <person name="Thompson C.C."/>
            <person name="Thompson F.L."/>
        </authorList>
    </citation>
    <scope>NUCLEOTIDE SEQUENCE [LARGE SCALE GENOMIC DNA]</scope>
    <source>
        <strain evidence="2 3">CCMR0082</strain>
    </source>
</reference>
<feature type="transmembrane region" description="Helical" evidence="1">
    <location>
        <begin position="87"/>
        <end position="106"/>
    </location>
</feature>
<feature type="transmembrane region" description="Helical" evidence="1">
    <location>
        <begin position="58"/>
        <end position="81"/>
    </location>
</feature>
<dbReference type="Proteomes" id="UP000473574">
    <property type="component" value="Unassembled WGS sequence"/>
</dbReference>
<feature type="transmembrane region" description="Helical" evidence="1">
    <location>
        <begin position="31"/>
        <end position="51"/>
    </location>
</feature>
<name>A0A6M0S0Y3_9CYAN</name>
<protein>
    <submittedName>
        <fullName evidence="2">Uncharacterized protein</fullName>
    </submittedName>
</protein>
<organism evidence="2 3">
    <name type="scientific">Adonisia turfae CCMR0082</name>
    <dbReference type="NCBI Taxonomy" id="2304604"/>
    <lineage>
        <taxon>Bacteria</taxon>
        <taxon>Bacillati</taxon>
        <taxon>Cyanobacteriota</taxon>
        <taxon>Adonisia</taxon>
        <taxon>Adonisia turfae</taxon>
    </lineage>
</organism>
<keyword evidence="1" id="KW-0472">Membrane</keyword>
<evidence type="ECO:0000313" key="2">
    <source>
        <dbReference type="EMBL" id="NEZ62046.1"/>
    </source>
</evidence>
<evidence type="ECO:0000313" key="3">
    <source>
        <dbReference type="Proteomes" id="UP000473574"/>
    </source>
</evidence>
<gene>
    <name evidence="2" type="ORF">D0962_04530</name>
</gene>